<dbReference type="EMBL" id="LR797369">
    <property type="protein sequence ID" value="CAB4211227.1"/>
    <property type="molecule type" value="Genomic_DNA"/>
</dbReference>
<evidence type="ECO:0000313" key="5">
    <source>
        <dbReference type="EMBL" id="CAB4211227.1"/>
    </source>
</evidence>
<dbReference type="EMBL" id="LR796945">
    <property type="protein sequence ID" value="CAB4177165.1"/>
    <property type="molecule type" value="Genomic_DNA"/>
</dbReference>
<name>A0A6J5Q749_9CAUD</name>
<evidence type="ECO:0000313" key="3">
    <source>
        <dbReference type="EMBL" id="CAB4181208.1"/>
    </source>
</evidence>
<protein>
    <submittedName>
        <fullName evidence="2">Uncharacterized protein</fullName>
    </submittedName>
</protein>
<dbReference type="EMBL" id="LR796860">
    <property type="protein sequence ID" value="CAB4170826.1"/>
    <property type="molecule type" value="Genomic_DNA"/>
</dbReference>
<evidence type="ECO:0000313" key="7">
    <source>
        <dbReference type="EMBL" id="CAB5227797.1"/>
    </source>
</evidence>
<proteinExistence type="predicted"/>
<evidence type="ECO:0000313" key="4">
    <source>
        <dbReference type="EMBL" id="CAB4190876.1"/>
    </source>
</evidence>
<reference evidence="2" key="1">
    <citation type="submission" date="2020-05" db="EMBL/GenBank/DDBJ databases">
        <authorList>
            <person name="Chiriac C."/>
            <person name="Salcher M."/>
            <person name="Ghai R."/>
            <person name="Kavagutti S V."/>
        </authorList>
    </citation>
    <scope>NUCLEOTIDE SEQUENCE</scope>
</reference>
<accession>A0A6J5Q749</accession>
<sequence>MSTAKVINIVHPSGTITNLVNDANGGIVIGGTLTANANVTVNGTSTFTGTLTAGNINITGNVTGNLTIAGTVTAANSNVTGTVVMSSSFKRNRIINGNMVIDQRNAGANVTPTDAQYLTDRFVAGLTAASKFTAQQSSTAPTGFSNSLLITSSSAYSVSASDAFTVGQKIEGFNFADLMWGTASAATVTLSFWVRSSLTGTFGGAITNSGDTRSYPLSYTISTANTWEQKSVTIAGDTSGTWIGSTNGIGARVWFGLGVGTTYSGTAGAWVGSAKVSVTGAVSVVGTNGATFYITGVQLEVGTKATPYEMQIYSDQLAQCQRYFQVFNTFDIEGYASIGNVRAVNAPMTFPVQMRAAPTRTVTTAGTLVNVRSSSTAYAGLGLCKLTSTQASASVEAAAAGLVQCTNQSETMSAEL</sequence>
<evidence type="ECO:0000313" key="1">
    <source>
        <dbReference type="EMBL" id="CAB4170826.1"/>
    </source>
</evidence>
<evidence type="ECO:0000313" key="2">
    <source>
        <dbReference type="EMBL" id="CAB4177165.1"/>
    </source>
</evidence>
<dbReference type="EMBL" id="LR797021">
    <property type="protein sequence ID" value="CAB4181208.1"/>
    <property type="molecule type" value="Genomic_DNA"/>
</dbReference>
<dbReference type="EMBL" id="LR798378">
    <property type="protein sequence ID" value="CAB5227797.1"/>
    <property type="molecule type" value="Genomic_DNA"/>
</dbReference>
<organism evidence="2">
    <name type="scientific">uncultured Caudovirales phage</name>
    <dbReference type="NCBI Taxonomy" id="2100421"/>
    <lineage>
        <taxon>Viruses</taxon>
        <taxon>Duplodnaviria</taxon>
        <taxon>Heunggongvirae</taxon>
        <taxon>Uroviricota</taxon>
        <taxon>Caudoviricetes</taxon>
        <taxon>Peduoviridae</taxon>
        <taxon>Maltschvirus</taxon>
        <taxon>Maltschvirus maltsch</taxon>
    </lineage>
</organism>
<evidence type="ECO:0000313" key="6">
    <source>
        <dbReference type="EMBL" id="CAB4222810.1"/>
    </source>
</evidence>
<gene>
    <name evidence="3" type="ORF">UFOVP1065_14</name>
    <name evidence="4" type="ORF">UFOVP1198_216</name>
    <name evidence="5" type="ORF">UFOVP1418_208</name>
    <name evidence="7" type="ORF">UFOVP1524_175</name>
    <name evidence="6" type="ORF">UFOVP1651_175</name>
    <name evidence="1" type="ORF">UFOVP908_153</name>
    <name evidence="2" type="ORF">UFOVP990_216</name>
</gene>
<dbReference type="EMBL" id="LR797518">
    <property type="protein sequence ID" value="CAB4222810.1"/>
    <property type="molecule type" value="Genomic_DNA"/>
</dbReference>
<dbReference type="EMBL" id="LR797157">
    <property type="protein sequence ID" value="CAB4190876.1"/>
    <property type="molecule type" value="Genomic_DNA"/>
</dbReference>